<keyword evidence="7" id="KW-1185">Reference proteome</keyword>
<organism evidence="6 7">
    <name type="scientific">Hibiscus trionum</name>
    <name type="common">Flower of an hour</name>
    <dbReference type="NCBI Taxonomy" id="183268"/>
    <lineage>
        <taxon>Eukaryota</taxon>
        <taxon>Viridiplantae</taxon>
        <taxon>Streptophyta</taxon>
        <taxon>Embryophyta</taxon>
        <taxon>Tracheophyta</taxon>
        <taxon>Spermatophyta</taxon>
        <taxon>Magnoliopsida</taxon>
        <taxon>eudicotyledons</taxon>
        <taxon>Gunneridae</taxon>
        <taxon>Pentapetalae</taxon>
        <taxon>rosids</taxon>
        <taxon>malvids</taxon>
        <taxon>Malvales</taxon>
        <taxon>Malvaceae</taxon>
        <taxon>Malvoideae</taxon>
        <taxon>Hibiscus</taxon>
    </lineage>
</organism>
<evidence type="ECO:0000256" key="3">
    <source>
        <dbReference type="ARBA" id="ARBA00022958"/>
    </source>
</evidence>
<proteinExistence type="predicted"/>
<keyword evidence="1" id="KW-0813">Transport</keyword>
<dbReference type="GO" id="GO:0006885">
    <property type="term" value="P:regulation of pH"/>
    <property type="evidence" value="ECO:0007669"/>
    <property type="project" value="TreeGrafter"/>
</dbReference>
<dbReference type="PANTHER" id="PTHR32468:SF17">
    <property type="entry name" value="CATION_H(+) ANTIPORTER 4"/>
    <property type="match status" value="1"/>
</dbReference>
<dbReference type="GO" id="GO:0012505">
    <property type="term" value="C:endomembrane system"/>
    <property type="evidence" value="ECO:0007669"/>
    <property type="project" value="TreeGrafter"/>
</dbReference>
<sequence>MLFLGGKDDREALTLAKRMVCDPRVNLTVIRISAHRGYINLLDWDTKLDVEILKDIRQNDVSNGCNITYIEQVSKHGPQTTKIIRSLMGDYDLIIIGRRYGVDSLQTTGLSEWSEIPELGVMRDILSSTDLDCRATVLVVQQHYIDVCRH</sequence>
<evidence type="ECO:0000256" key="2">
    <source>
        <dbReference type="ARBA" id="ARBA00022538"/>
    </source>
</evidence>
<feature type="domain" description="Cation/H(+) antiporter C-terminal" evidence="5">
    <location>
        <begin position="2"/>
        <end position="143"/>
    </location>
</feature>
<dbReference type="GO" id="GO:0098662">
    <property type="term" value="P:inorganic cation transmembrane transport"/>
    <property type="evidence" value="ECO:0007669"/>
    <property type="project" value="TreeGrafter"/>
</dbReference>
<dbReference type="InterPro" id="IPR050794">
    <property type="entry name" value="CPA2_transporter"/>
</dbReference>
<reference evidence="6" key="1">
    <citation type="submission" date="2023-05" db="EMBL/GenBank/DDBJ databases">
        <title>Genome and transcriptome analyses reveal genes involved in the formation of fine ridges on petal epidermal cells in Hibiscus trionum.</title>
        <authorList>
            <person name="Koshimizu S."/>
            <person name="Masuda S."/>
            <person name="Ishii T."/>
            <person name="Shirasu K."/>
            <person name="Hoshino A."/>
            <person name="Arita M."/>
        </authorList>
    </citation>
    <scope>NUCLEOTIDE SEQUENCE</scope>
    <source>
        <strain evidence="6">Hamamatsu line</strain>
    </source>
</reference>
<dbReference type="GO" id="GO:0006813">
    <property type="term" value="P:potassium ion transport"/>
    <property type="evidence" value="ECO:0007669"/>
    <property type="project" value="UniProtKB-KW"/>
</dbReference>
<evidence type="ECO:0000259" key="5">
    <source>
        <dbReference type="Pfam" id="PF23259"/>
    </source>
</evidence>
<gene>
    <name evidence="6" type="ORF">HRI_003746800</name>
</gene>
<evidence type="ECO:0000256" key="1">
    <source>
        <dbReference type="ARBA" id="ARBA00022448"/>
    </source>
</evidence>
<dbReference type="OrthoDB" id="1938353at2759"/>
<dbReference type="Pfam" id="PF23259">
    <property type="entry name" value="CHX17_C"/>
    <property type="match status" value="1"/>
</dbReference>
<accession>A0A9W7MKC8</accession>
<dbReference type="EMBL" id="BSYR01000035">
    <property type="protein sequence ID" value="GMJ00776.1"/>
    <property type="molecule type" value="Genomic_DNA"/>
</dbReference>
<keyword evidence="3" id="KW-0630">Potassium</keyword>
<evidence type="ECO:0000313" key="6">
    <source>
        <dbReference type="EMBL" id="GMJ00776.1"/>
    </source>
</evidence>
<dbReference type="Proteomes" id="UP001165190">
    <property type="component" value="Unassembled WGS sequence"/>
</dbReference>
<evidence type="ECO:0000256" key="4">
    <source>
        <dbReference type="ARBA" id="ARBA00023065"/>
    </source>
</evidence>
<dbReference type="InterPro" id="IPR057290">
    <property type="entry name" value="CHX17_C"/>
</dbReference>
<name>A0A9W7MKC8_HIBTR</name>
<comment type="caution">
    <text evidence="6">The sequence shown here is derived from an EMBL/GenBank/DDBJ whole genome shotgun (WGS) entry which is preliminary data.</text>
</comment>
<dbReference type="PANTHER" id="PTHR32468">
    <property type="entry name" value="CATION/H + ANTIPORTER"/>
    <property type="match status" value="1"/>
</dbReference>
<keyword evidence="2" id="KW-0633">Potassium transport</keyword>
<evidence type="ECO:0000313" key="7">
    <source>
        <dbReference type="Proteomes" id="UP001165190"/>
    </source>
</evidence>
<keyword evidence="4" id="KW-0406">Ion transport</keyword>
<dbReference type="AlphaFoldDB" id="A0A9W7MKC8"/>
<protein>
    <submittedName>
        <fullName evidence="6">Cation/H+ exchanger 4</fullName>
    </submittedName>
</protein>